<proteinExistence type="predicted"/>
<organism evidence="2 3">
    <name type="scientific">Clostridium oceanicum</name>
    <dbReference type="NCBI Taxonomy" id="1543"/>
    <lineage>
        <taxon>Bacteria</taxon>
        <taxon>Bacillati</taxon>
        <taxon>Bacillota</taxon>
        <taxon>Clostridia</taxon>
        <taxon>Eubacteriales</taxon>
        <taxon>Clostridiaceae</taxon>
        <taxon>Clostridium</taxon>
    </lineage>
</organism>
<dbReference type="RefSeq" id="WP_343761856.1">
    <property type="nucleotide sequence ID" value="NZ_BAAACG010000010.1"/>
</dbReference>
<feature type="transmembrane region" description="Helical" evidence="1">
    <location>
        <begin position="25"/>
        <end position="58"/>
    </location>
</feature>
<keyword evidence="1" id="KW-1133">Transmembrane helix</keyword>
<keyword evidence="1" id="KW-0472">Membrane</keyword>
<accession>A0ABN1JL00</accession>
<feature type="transmembrane region" description="Helical" evidence="1">
    <location>
        <begin position="100"/>
        <end position="117"/>
    </location>
</feature>
<evidence type="ECO:0000256" key="1">
    <source>
        <dbReference type="SAM" id="Phobius"/>
    </source>
</evidence>
<feature type="transmembrane region" description="Helical" evidence="1">
    <location>
        <begin position="70"/>
        <end position="88"/>
    </location>
</feature>
<dbReference type="EMBL" id="BAAACG010000010">
    <property type="protein sequence ID" value="GAA0741958.1"/>
    <property type="molecule type" value="Genomic_DNA"/>
</dbReference>
<keyword evidence="1" id="KW-0812">Transmembrane</keyword>
<name>A0ABN1JL00_9CLOT</name>
<protein>
    <submittedName>
        <fullName evidence="2">Uncharacterized protein</fullName>
    </submittedName>
</protein>
<evidence type="ECO:0000313" key="3">
    <source>
        <dbReference type="Proteomes" id="UP001501510"/>
    </source>
</evidence>
<sequence>MKSISNIDFQLQKKSNPWSKPINSITWGFILTVMVFDFFNLKYILSTIGVGLLYIGFYDLRKENKELKNAWIFSIINLAVHAFGLIHVNTPLNVILKNNFIMVFILTVFQVSFLFIFRKGINKVFEENGVKPSKDPLLRIIIWRVFIVIFSIKNLGSVWFISIPVIILYFYNFYLLSELREDLASVEFKNLDESKDFKSKKHVLGYTIGCIILVIICNLGSNHIKLDSTKFVSAKSSKYRDKLINMGFPKTILKDMEDKDINMLKDAIHIDVSSETLMFDYTEENAKDQYGGFKTIKKAGENNLKATFVYVELKDKRMYGIEYFQWIKGNPYWHDGFIISGSETVDLISGKLLYEKDGTNYLAAIPRLKNEMISETDWFGIENEHKEITGAVNYPFNSSKQRGYTFYQIRIRKEVWRGKNIFNYIHYTNPFRTSYEETERKNSMFSDKKRQHTTMFKTKACREHEEEN</sequence>
<comment type="caution">
    <text evidence="2">The sequence shown here is derived from an EMBL/GenBank/DDBJ whole genome shotgun (WGS) entry which is preliminary data.</text>
</comment>
<keyword evidence="3" id="KW-1185">Reference proteome</keyword>
<feature type="transmembrane region" description="Helical" evidence="1">
    <location>
        <begin position="203"/>
        <end position="221"/>
    </location>
</feature>
<evidence type="ECO:0000313" key="2">
    <source>
        <dbReference type="EMBL" id="GAA0741958.1"/>
    </source>
</evidence>
<dbReference type="Proteomes" id="UP001501510">
    <property type="component" value="Unassembled WGS sequence"/>
</dbReference>
<reference evidence="2 3" key="1">
    <citation type="journal article" date="2019" name="Int. J. Syst. Evol. Microbiol.">
        <title>The Global Catalogue of Microorganisms (GCM) 10K type strain sequencing project: providing services to taxonomists for standard genome sequencing and annotation.</title>
        <authorList>
            <consortium name="The Broad Institute Genomics Platform"/>
            <consortium name="The Broad Institute Genome Sequencing Center for Infectious Disease"/>
            <person name="Wu L."/>
            <person name="Ma J."/>
        </authorList>
    </citation>
    <scope>NUCLEOTIDE SEQUENCE [LARGE SCALE GENOMIC DNA]</scope>
    <source>
        <strain evidence="2 3">JCM 1407</strain>
    </source>
</reference>
<gene>
    <name evidence="2" type="ORF">GCM10008906_23870</name>
</gene>